<dbReference type="EMBL" id="JANHOG010000643">
    <property type="protein sequence ID" value="KAJ3552584.1"/>
    <property type="molecule type" value="Genomic_DNA"/>
</dbReference>
<keyword evidence="2" id="KW-1185">Reference proteome</keyword>
<reference evidence="1" key="1">
    <citation type="submission" date="2022-07" db="EMBL/GenBank/DDBJ databases">
        <title>Genome Sequence of Phlebia brevispora.</title>
        <authorList>
            <person name="Buettner E."/>
        </authorList>
    </citation>
    <scope>NUCLEOTIDE SEQUENCE</scope>
    <source>
        <strain evidence="1">MPL23</strain>
    </source>
</reference>
<organism evidence="1 2">
    <name type="scientific">Phlebia brevispora</name>
    <dbReference type="NCBI Taxonomy" id="194682"/>
    <lineage>
        <taxon>Eukaryota</taxon>
        <taxon>Fungi</taxon>
        <taxon>Dikarya</taxon>
        <taxon>Basidiomycota</taxon>
        <taxon>Agaricomycotina</taxon>
        <taxon>Agaricomycetes</taxon>
        <taxon>Polyporales</taxon>
        <taxon>Meruliaceae</taxon>
        <taxon>Phlebia</taxon>
    </lineage>
</organism>
<name>A0ACC1T457_9APHY</name>
<gene>
    <name evidence="1" type="ORF">NM688_g4077</name>
</gene>
<accession>A0ACC1T457</accession>
<proteinExistence type="predicted"/>
<evidence type="ECO:0000313" key="2">
    <source>
        <dbReference type="Proteomes" id="UP001148662"/>
    </source>
</evidence>
<evidence type="ECO:0000313" key="1">
    <source>
        <dbReference type="EMBL" id="KAJ3552584.1"/>
    </source>
</evidence>
<dbReference type="Proteomes" id="UP001148662">
    <property type="component" value="Unassembled WGS sequence"/>
</dbReference>
<protein>
    <submittedName>
        <fullName evidence="1">Uncharacterized protein</fullName>
    </submittedName>
</protein>
<sequence length="318" mass="35953">MYFWSHEVTRDGDDGILDHDFYRDEWRSMLINAYFRKPSALLGGDDMRAAFSAVMEDTEDAHAVIRTCIKAFRDEGAIDHSLTQAFSLCHMSTTFCPLESYSALHDSKIQKNLWAKLLRSVLGASLPLVSNLLYPQGEGTELAYRPLIYNPDREHGDVGKLDVIPIIARLTMIIVEEVDANLTHDSLCNLLEYHARVMRLPESRLCRQVVAAARRFSSSTLSTLRRFTPQDADQRHRQKLFIKSWERLQLASRRLSDLQTMQLEDERANLFVWGSCTFARAAIKSCIAIGDARDGIGKEDTENNVVSGVKGNKATVPT</sequence>
<comment type="caution">
    <text evidence="1">The sequence shown here is derived from an EMBL/GenBank/DDBJ whole genome shotgun (WGS) entry which is preliminary data.</text>
</comment>